<evidence type="ECO:0000256" key="1">
    <source>
        <dbReference type="ARBA" id="ARBA00004141"/>
    </source>
</evidence>
<protein>
    <recommendedName>
        <fullName evidence="6">Major facilitator superfamily (MFS) profile domain-containing protein</fullName>
    </recommendedName>
</protein>
<keyword evidence="3 5" id="KW-1133">Transmembrane helix</keyword>
<feature type="transmembrane region" description="Helical" evidence="5">
    <location>
        <begin position="140"/>
        <end position="161"/>
    </location>
</feature>
<feature type="transmembrane region" description="Helical" evidence="5">
    <location>
        <begin position="27"/>
        <end position="49"/>
    </location>
</feature>
<feature type="transmembrane region" description="Helical" evidence="5">
    <location>
        <begin position="382"/>
        <end position="406"/>
    </location>
</feature>
<evidence type="ECO:0000259" key="6">
    <source>
        <dbReference type="PROSITE" id="PS50850"/>
    </source>
</evidence>
<comment type="caution">
    <text evidence="7">The sequence shown here is derived from an EMBL/GenBank/DDBJ whole genome shotgun (WGS) entry which is preliminary data.</text>
</comment>
<comment type="subcellular location">
    <subcellularLocation>
        <location evidence="1">Membrane</location>
        <topology evidence="1">Multi-pass membrane protein</topology>
    </subcellularLocation>
</comment>
<dbReference type="InterPro" id="IPR005828">
    <property type="entry name" value="MFS_sugar_transport-like"/>
</dbReference>
<dbReference type="PANTHER" id="PTHR48021:SF39">
    <property type="entry name" value="MAJOR FACILITATOR SUPERFAMILY (MFS) PROFILE DOMAIN-CONTAINING PROTEIN"/>
    <property type="match status" value="1"/>
</dbReference>
<dbReference type="PROSITE" id="PS00217">
    <property type="entry name" value="SUGAR_TRANSPORT_2"/>
    <property type="match status" value="1"/>
</dbReference>
<evidence type="ECO:0000256" key="3">
    <source>
        <dbReference type="ARBA" id="ARBA00022989"/>
    </source>
</evidence>
<keyword evidence="8" id="KW-1185">Reference proteome</keyword>
<accession>A0ABD2NTV8</accession>
<feature type="transmembrane region" description="Helical" evidence="5">
    <location>
        <begin position="418"/>
        <end position="439"/>
    </location>
</feature>
<dbReference type="InterPro" id="IPR005829">
    <property type="entry name" value="Sugar_transporter_CS"/>
</dbReference>
<dbReference type="InterPro" id="IPR020846">
    <property type="entry name" value="MFS_dom"/>
</dbReference>
<dbReference type="PROSITE" id="PS50850">
    <property type="entry name" value="MFS"/>
    <property type="match status" value="1"/>
</dbReference>
<reference evidence="7 8" key="1">
    <citation type="journal article" date="2021" name="BMC Biol.">
        <title>Horizontally acquired antibacterial genes associated with adaptive radiation of ladybird beetles.</title>
        <authorList>
            <person name="Li H.S."/>
            <person name="Tang X.F."/>
            <person name="Huang Y.H."/>
            <person name="Xu Z.Y."/>
            <person name="Chen M.L."/>
            <person name="Du X.Y."/>
            <person name="Qiu B.Y."/>
            <person name="Chen P.T."/>
            <person name="Zhang W."/>
            <person name="Slipinski A."/>
            <person name="Escalona H.E."/>
            <person name="Waterhouse R.M."/>
            <person name="Zwick A."/>
            <person name="Pang H."/>
        </authorList>
    </citation>
    <scope>NUCLEOTIDE SEQUENCE [LARGE SCALE GENOMIC DNA]</scope>
    <source>
        <strain evidence="7">SYSU2018</strain>
    </source>
</reference>
<dbReference type="GO" id="GO:0016020">
    <property type="term" value="C:membrane"/>
    <property type="evidence" value="ECO:0007669"/>
    <property type="project" value="UniProtKB-SubCell"/>
</dbReference>
<evidence type="ECO:0000313" key="8">
    <source>
        <dbReference type="Proteomes" id="UP001516400"/>
    </source>
</evidence>
<dbReference type="Proteomes" id="UP001516400">
    <property type="component" value="Unassembled WGS sequence"/>
</dbReference>
<evidence type="ECO:0000256" key="4">
    <source>
        <dbReference type="ARBA" id="ARBA00023136"/>
    </source>
</evidence>
<dbReference type="PANTHER" id="PTHR48021">
    <property type="match status" value="1"/>
</dbReference>
<feature type="transmembrane region" description="Helical" evidence="5">
    <location>
        <begin position="325"/>
        <end position="347"/>
    </location>
</feature>
<dbReference type="InterPro" id="IPR050549">
    <property type="entry name" value="MFS_Trehalose_Transporter"/>
</dbReference>
<dbReference type="AlphaFoldDB" id="A0ABD2NTV8"/>
<keyword evidence="2 5" id="KW-0812">Transmembrane</keyword>
<dbReference type="SUPFAM" id="SSF103473">
    <property type="entry name" value="MFS general substrate transporter"/>
    <property type="match status" value="1"/>
</dbReference>
<evidence type="ECO:0000256" key="5">
    <source>
        <dbReference type="SAM" id="Phobius"/>
    </source>
</evidence>
<gene>
    <name evidence="7" type="ORF">HHI36_005352</name>
</gene>
<proteinExistence type="predicted"/>
<feature type="domain" description="Major facilitator superfamily (MFS) profile" evidence="6">
    <location>
        <begin position="1"/>
        <end position="473"/>
    </location>
</feature>
<dbReference type="EMBL" id="JABFTP020000144">
    <property type="protein sequence ID" value="KAL3282157.1"/>
    <property type="molecule type" value="Genomic_DNA"/>
</dbReference>
<dbReference type="Pfam" id="PF00083">
    <property type="entry name" value="Sugar_tr"/>
    <property type="match status" value="2"/>
</dbReference>
<name>A0ABD2NTV8_9CUCU</name>
<sequence length="523" mass="58764">MTLGYTTLLIPVLSGNGDSEFSLGPEGISWIGSVALICVPFGCFLSGMITQPLGRKRSMQLINIPFMASWLLFYFSTKIWHVFAALALSGLAGGLMEAPVLTYVAEVTQPHLRGVLSSTSSMSVISGSMIQFILSTFLKWRTVALCSAVVPIFSFCLLYVIPETPTWLVSKKRYKEAKESLAWLRGWVEIEKVDKEYKELFAHIQMSRGIGNSGFQLDNGQMQGNVNGEINKTRNETNQNRKRTKTETLKLFKKRNFIRPYLLVSYTFFLSHFNGMSPVQTYAVTIFSSLKAPIDEYYATALLGIVEFFGCVSCVCLLRHIGKRVLSFISLIATAICFLVIGLYSYFFHINTLLENKNSNTTVSNSTVHPENVLKDSHEYSWVPLVLIISAAFVSHMGIRVLPWILTGEMFPNETRAIASGITATSYYIFGFVCNKVFLSMINTFTLPGTFWFYSSMSFIGFIVLYFILPETEGKTLQEITDHFAGKSSLGNKVYKRRKNITGINNEAFNDNTSRRTDIESKL</sequence>
<dbReference type="Gene3D" id="1.20.1250.20">
    <property type="entry name" value="MFS general substrate transporter like domains"/>
    <property type="match status" value="1"/>
</dbReference>
<evidence type="ECO:0000256" key="2">
    <source>
        <dbReference type="ARBA" id="ARBA00022692"/>
    </source>
</evidence>
<keyword evidence="4 5" id="KW-0472">Membrane</keyword>
<dbReference type="FunFam" id="1.20.1250.20:FF:000249">
    <property type="entry name" value="facilitated trehalose transporter Tret1"/>
    <property type="match status" value="1"/>
</dbReference>
<feature type="transmembrane region" description="Helical" evidence="5">
    <location>
        <begin position="260"/>
        <end position="277"/>
    </location>
</feature>
<evidence type="ECO:0000313" key="7">
    <source>
        <dbReference type="EMBL" id="KAL3282157.1"/>
    </source>
</evidence>
<organism evidence="7 8">
    <name type="scientific">Cryptolaemus montrouzieri</name>
    <dbReference type="NCBI Taxonomy" id="559131"/>
    <lineage>
        <taxon>Eukaryota</taxon>
        <taxon>Metazoa</taxon>
        <taxon>Ecdysozoa</taxon>
        <taxon>Arthropoda</taxon>
        <taxon>Hexapoda</taxon>
        <taxon>Insecta</taxon>
        <taxon>Pterygota</taxon>
        <taxon>Neoptera</taxon>
        <taxon>Endopterygota</taxon>
        <taxon>Coleoptera</taxon>
        <taxon>Polyphaga</taxon>
        <taxon>Cucujiformia</taxon>
        <taxon>Coccinelloidea</taxon>
        <taxon>Coccinellidae</taxon>
        <taxon>Scymninae</taxon>
        <taxon>Scymnini</taxon>
        <taxon>Cryptolaemus</taxon>
    </lineage>
</organism>
<feature type="transmembrane region" description="Helical" evidence="5">
    <location>
        <begin position="451"/>
        <end position="469"/>
    </location>
</feature>
<dbReference type="InterPro" id="IPR036259">
    <property type="entry name" value="MFS_trans_sf"/>
</dbReference>
<feature type="transmembrane region" description="Helical" evidence="5">
    <location>
        <begin position="297"/>
        <end position="318"/>
    </location>
</feature>